<accession>A0A1W2CEJ1</accession>
<dbReference type="InterPro" id="IPR044927">
    <property type="entry name" value="Endonuclea_NS_2"/>
</dbReference>
<evidence type="ECO:0000313" key="3">
    <source>
        <dbReference type="EMBL" id="SMC83404.1"/>
    </source>
</evidence>
<dbReference type="SUPFAM" id="SSF140453">
    <property type="entry name" value="EsxAB dimer-like"/>
    <property type="match status" value="1"/>
</dbReference>
<proteinExistence type="predicted"/>
<gene>
    <name evidence="3" type="ORF">SAMN06296429_11110</name>
</gene>
<feature type="region of interest" description="Disordered" evidence="1">
    <location>
        <begin position="363"/>
        <end position="387"/>
    </location>
</feature>
<dbReference type="RefSeq" id="WP_084452142.1">
    <property type="nucleotide sequence ID" value="NZ_FWXN01000011.1"/>
</dbReference>
<evidence type="ECO:0000259" key="2">
    <source>
        <dbReference type="Pfam" id="PF13930"/>
    </source>
</evidence>
<feature type="region of interest" description="Disordered" evidence="1">
    <location>
        <begin position="81"/>
        <end position="111"/>
    </location>
</feature>
<reference evidence="3 4" key="1">
    <citation type="submission" date="2017-04" db="EMBL/GenBank/DDBJ databases">
        <authorList>
            <person name="Afonso C.L."/>
            <person name="Miller P.J."/>
            <person name="Scott M.A."/>
            <person name="Spackman E."/>
            <person name="Goraichik I."/>
            <person name="Dimitrov K.M."/>
            <person name="Suarez D.L."/>
            <person name="Swayne D.E."/>
        </authorList>
    </citation>
    <scope>NUCLEOTIDE SEQUENCE [LARGE SCALE GENOMIC DNA]</scope>
    <source>
        <strain evidence="3 4">CGMCC 1.12511</strain>
    </source>
</reference>
<dbReference type="Pfam" id="PF13930">
    <property type="entry name" value="Endonuclea_NS_2"/>
    <property type="match status" value="1"/>
</dbReference>
<protein>
    <submittedName>
        <fullName evidence="3">DNA/RNA non-specific endonuclease</fullName>
    </submittedName>
</protein>
<dbReference type="Proteomes" id="UP000192634">
    <property type="component" value="Unassembled WGS sequence"/>
</dbReference>
<dbReference type="GO" id="GO:0004519">
    <property type="term" value="F:endonuclease activity"/>
    <property type="evidence" value="ECO:0007669"/>
    <property type="project" value="UniProtKB-KW"/>
</dbReference>
<evidence type="ECO:0000256" key="1">
    <source>
        <dbReference type="SAM" id="MobiDB-lite"/>
    </source>
</evidence>
<dbReference type="AlphaFoldDB" id="A0A1W2CEJ1"/>
<dbReference type="Gene3D" id="1.10.287.1060">
    <property type="entry name" value="ESAT-6-like"/>
    <property type="match status" value="1"/>
</dbReference>
<sequence length="473" mass="51160">MSAQVTHGADTGRLREIAAGLSGLSKQVAGVEQAGSSQLGTLVESWVGDDTEVFASDWREASPQLTAAADRLSAFARLLEEQAEQQDQASSGGAVPGGHGRTPPGRDPLDDVRELLRGLDGRRPSWVNASTALPTAGPFADNPISNWWADVKRKVGKVGVEIPVPPTPGEAVDAANDWWQHEVIFTERGADALDAIDGAADFVESVPKLDYVIPVPGTPFAIPSDNPLSRFGASTAADEIRSWGDMAQDPKGYWKRELSSNGGRANLAASVLLGPVGRLGGRGARRVADEVEDIYRGIRRDPVKKVGSYDIPEGAVRVDSGKKFNWNKELNNPKPNSTYVVDNRFVYVTDEHGRVTEAHGVLTDEPGRRSGYQQRKAGGDDRLPGDQGGRIFGKGVGGPGEGINLLAMSRQANQSDYARLENQWRTLLKEKPPPELEAKVIPVYSGDSKRPDKFMVEWSKDGEQQKRTLINND</sequence>
<feature type="domain" description="Type VII secretion system protein EssD-like" evidence="2">
    <location>
        <begin position="335"/>
        <end position="460"/>
    </location>
</feature>
<dbReference type="Gene3D" id="3.40.570.10">
    <property type="entry name" value="Extracellular Endonuclease, subunit A"/>
    <property type="match status" value="1"/>
</dbReference>
<evidence type="ECO:0000313" key="4">
    <source>
        <dbReference type="Proteomes" id="UP000192634"/>
    </source>
</evidence>
<dbReference type="InterPro" id="IPR036689">
    <property type="entry name" value="ESAT-6-like_sf"/>
</dbReference>
<keyword evidence="3" id="KW-0540">Nuclease</keyword>
<name>A0A1W2CEJ1_9MICO</name>
<keyword evidence="3" id="KW-0255">Endonuclease</keyword>
<dbReference type="OrthoDB" id="3259283at2"/>
<dbReference type="InterPro" id="IPR044929">
    <property type="entry name" value="DNA/RNA_non-sp_Endonuclease_sf"/>
</dbReference>
<keyword evidence="3" id="KW-0378">Hydrolase</keyword>
<dbReference type="EMBL" id="FWXN01000011">
    <property type="protein sequence ID" value="SMC83404.1"/>
    <property type="molecule type" value="Genomic_DNA"/>
</dbReference>
<organism evidence="3 4">
    <name type="scientific">Janibacter indicus</name>
    <dbReference type="NCBI Taxonomy" id="857417"/>
    <lineage>
        <taxon>Bacteria</taxon>
        <taxon>Bacillati</taxon>
        <taxon>Actinomycetota</taxon>
        <taxon>Actinomycetes</taxon>
        <taxon>Micrococcales</taxon>
        <taxon>Intrasporangiaceae</taxon>
        <taxon>Janibacter</taxon>
    </lineage>
</organism>